<evidence type="ECO:0000313" key="7">
    <source>
        <dbReference type="Proteomes" id="UP000741863"/>
    </source>
</evidence>
<comment type="caution">
    <text evidence="6">The sequence shown here is derived from an EMBL/GenBank/DDBJ whole genome shotgun (WGS) entry which is preliminary data.</text>
</comment>
<dbReference type="EMBL" id="JAFBEC010000014">
    <property type="protein sequence ID" value="MBM7634564.1"/>
    <property type="molecule type" value="Genomic_DNA"/>
</dbReference>
<dbReference type="InterPro" id="IPR004682">
    <property type="entry name" value="TRAP_DctP"/>
</dbReference>
<reference evidence="6 7" key="1">
    <citation type="submission" date="2021-01" db="EMBL/GenBank/DDBJ databases">
        <title>Genomic Encyclopedia of Type Strains, Phase IV (KMG-IV): sequencing the most valuable type-strain genomes for metagenomic binning, comparative biology and taxonomic classification.</title>
        <authorList>
            <person name="Goeker M."/>
        </authorList>
    </citation>
    <scope>NUCLEOTIDE SEQUENCE [LARGE SCALE GENOMIC DNA]</scope>
    <source>
        <strain evidence="6 7">DSM 25540</strain>
    </source>
</reference>
<evidence type="ECO:0000313" key="6">
    <source>
        <dbReference type="EMBL" id="MBM7634564.1"/>
    </source>
</evidence>
<dbReference type="PIRSF" id="PIRSF006470">
    <property type="entry name" value="DctB"/>
    <property type="match status" value="1"/>
</dbReference>
<sequence length="368" mass="40768">MIKFPLRISFLVALTSSFVLASCGIDSASDDLDTSEGESPTGAETIDEEDVEPDETEGSSENNEDVITIEVGHVAPPNEAYSIGMEAFAEQLLEETDGSIELSIYGGGQLGGERDMVEQITFGTLDMGLITSGPVGNFVPELAVLEMPFLFESTDHVYETVDGEIGDELLGYMENANMVGLGIWENGFRHFSNDSHPIVHPDDLSGLTMRTIENDMHVDTYNALGASPTPIAWPETYSSIQQGIVDGLDTSYGVFESGNLFEVQDYYTETNLYYASAYLIMNQDRFDSLPEDLQDTLQTLGRSFASEQRAINQDMEVEQKQHMIDEGMEIVDHSEVDIEAFRESVQSVYDRHADSFGDYVERITNLNR</sequence>
<evidence type="ECO:0000256" key="3">
    <source>
        <dbReference type="ARBA" id="ARBA00022729"/>
    </source>
</evidence>
<dbReference type="InterPro" id="IPR038404">
    <property type="entry name" value="TRAP_DctP_sf"/>
</dbReference>
<accession>A0ABS2PGK3</accession>
<evidence type="ECO:0000256" key="4">
    <source>
        <dbReference type="SAM" id="MobiDB-lite"/>
    </source>
</evidence>
<dbReference type="RefSeq" id="WP_204699383.1">
    <property type="nucleotide sequence ID" value="NZ_JAFBEC010000014.1"/>
</dbReference>
<dbReference type="Gene3D" id="3.40.190.170">
    <property type="entry name" value="Bacterial extracellular solute-binding protein, family 7"/>
    <property type="match status" value="1"/>
</dbReference>
<evidence type="ECO:0000256" key="2">
    <source>
        <dbReference type="ARBA" id="ARBA00022448"/>
    </source>
</evidence>
<dbReference type="Pfam" id="PF03480">
    <property type="entry name" value="DctP"/>
    <property type="match status" value="1"/>
</dbReference>
<proteinExistence type="inferred from homology"/>
<dbReference type="NCBIfam" id="TIGR00787">
    <property type="entry name" value="dctP"/>
    <property type="match status" value="1"/>
</dbReference>
<dbReference type="Proteomes" id="UP000741863">
    <property type="component" value="Unassembled WGS sequence"/>
</dbReference>
<feature type="region of interest" description="Disordered" evidence="4">
    <location>
        <begin position="29"/>
        <end position="65"/>
    </location>
</feature>
<feature type="signal peptide" evidence="5">
    <location>
        <begin position="1"/>
        <end position="21"/>
    </location>
</feature>
<feature type="compositionally biased region" description="Acidic residues" evidence="4">
    <location>
        <begin position="45"/>
        <end position="64"/>
    </location>
</feature>
<dbReference type="PANTHER" id="PTHR33376:SF7">
    <property type="entry name" value="C4-DICARBOXYLATE-BINDING PROTEIN DCTB"/>
    <property type="match status" value="1"/>
</dbReference>
<keyword evidence="3 5" id="KW-0732">Signal</keyword>
<comment type="similarity">
    <text evidence="1">Belongs to the bacterial solute-binding protein 7 family.</text>
</comment>
<keyword evidence="2" id="KW-0813">Transport</keyword>
<protein>
    <submittedName>
        <fullName evidence="6">Tripartite ATP-independent transporter DctP family solute receptor</fullName>
    </submittedName>
</protein>
<dbReference type="PROSITE" id="PS51257">
    <property type="entry name" value="PROKAR_LIPOPROTEIN"/>
    <property type="match status" value="1"/>
</dbReference>
<feature type="chain" id="PRO_5045638068" evidence="5">
    <location>
        <begin position="22"/>
        <end position="368"/>
    </location>
</feature>
<keyword evidence="7" id="KW-1185">Reference proteome</keyword>
<organism evidence="6 7">
    <name type="scientific">Geomicrobium sediminis</name>
    <dbReference type="NCBI Taxonomy" id="1347788"/>
    <lineage>
        <taxon>Bacteria</taxon>
        <taxon>Bacillati</taxon>
        <taxon>Bacillota</taxon>
        <taxon>Bacilli</taxon>
        <taxon>Bacillales</taxon>
        <taxon>Geomicrobium</taxon>
    </lineage>
</organism>
<keyword evidence="6" id="KW-0675">Receptor</keyword>
<dbReference type="PANTHER" id="PTHR33376">
    <property type="match status" value="1"/>
</dbReference>
<name>A0ABS2PGK3_9BACL</name>
<gene>
    <name evidence="6" type="ORF">JOD17_003686</name>
</gene>
<evidence type="ECO:0000256" key="1">
    <source>
        <dbReference type="ARBA" id="ARBA00009023"/>
    </source>
</evidence>
<dbReference type="NCBIfam" id="NF037995">
    <property type="entry name" value="TRAP_S1"/>
    <property type="match status" value="1"/>
</dbReference>
<evidence type="ECO:0000256" key="5">
    <source>
        <dbReference type="SAM" id="SignalP"/>
    </source>
</evidence>
<dbReference type="InterPro" id="IPR018389">
    <property type="entry name" value="DctP_fam"/>
</dbReference>